<organism evidence="1 2">
    <name type="scientific">Aristaeella lactis</name>
    <dbReference type="NCBI Taxonomy" id="3046383"/>
    <lineage>
        <taxon>Bacteria</taxon>
        <taxon>Bacillati</taxon>
        <taxon>Bacillota</taxon>
        <taxon>Clostridia</taxon>
        <taxon>Eubacteriales</taxon>
        <taxon>Aristaeellaceae</taxon>
        <taxon>Aristaeella</taxon>
    </lineage>
</organism>
<dbReference type="EMBL" id="FWXZ01000001">
    <property type="protein sequence ID" value="SMC36160.1"/>
    <property type="molecule type" value="Genomic_DNA"/>
</dbReference>
<reference evidence="1" key="1">
    <citation type="submission" date="2017-04" db="EMBL/GenBank/DDBJ databases">
        <authorList>
            <person name="Varghese N."/>
            <person name="Submissions S."/>
        </authorList>
    </citation>
    <scope>NUCLEOTIDE SEQUENCE</scope>
    <source>
        <strain evidence="1">WTE2008</strain>
    </source>
</reference>
<name>A0AC61PHM8_9FIRM</name>
<evidence type="ECO:0000313" key="2">
    <source>
        <dbReference type="Proteomes" id="UP000192328"/>
    </source>
</evidence>
<accession>A0AC61PHM8</accession>
<comment type="caution">
    <text evidence="1">The sequence shown here is derived from an EMBL/GenBank/DDBJ whole genome shotgun (WGS) entry which is preliminary data.</text>
</comment>
<gene>
    <name evidence="1" type="ORF">SAMN06297397_0262</name>
</gene>
<sequence length="191" mass="21457">MKKALAYILSLCLLLSAPVYADTADLPFASIPDTPPGMQACSIEDFVYFIWDDWSEFESDHSMKKAINKAYHLNSEAPEQIHVSYIDCFETVKLSPDEIMSYVILYTIMSHTNSDAELPVYEQIRLRNIEGMMVSENGTAIWMSQQGNDVVCIILDNTDLSGPECRSKVLHVLGVTENQIEIIQTGNTNIL</sequence>
<protein>
    <submittedName>
        <fullName evidence="1">Uncharacterized protein</fullName>
    </submittedName>
</protein>
<proteinExistence type="predicted"/>
<keyword evidence="2" id="KW-1185">Reference proteome</keyword>
<evidence type="ECO:0000313" key="1">
    <source>
        <dbReference type="EMBL" id="SMC36160.1"/>
    </source>
</evidence>
<dbReference type="Proteomes" id="UP000192328">
    <property type="component" value="Unassembled WGS sequence"/>
</dbReference>